<sequence length="777" mass="87022">MDDDNNLPTIDLNPSGSDIISSESGQDPLPQDGALPNVVSSNGEPASADATNSQSEEAVVPDNDDDESAPPSSFQAPNLPRSLEDKLNSYDEIIHDSDEEGVFGFTGPHAGRFLPLWHHVHEKSYGRKKRISELIRSGRDQAKEIREKAKKITELNQRIDTLMGRSRRHTEITWPSHVESGELSWNKAYKRACFEGNCSPVVTKLHPDLFLRAPTQQDLKDELLQPRAQHQDISRSFDIPAKVQFLILKHFFNFKGSVVHAISRLDPYHPITQVPLNCCGKPSFLHRLHVGRGKISITFSPEPSVFLAPLLGRFSKGIGANLQRLQHVEILWVGSQYLTYALSRRGKFTSRRTFPLVLLPEAIRLKTLGVYVQESSESVMRRKHEPRGIINHMAAKTKLQPNYRRFRALRLMQGIDYVYCLRGLSRVEFWDFDRWLNTHERKRPVRDFHFIMDVNNSTRRPKEARDRSRSQLKNIFPVITSFMPSEQDWAMLREGLSSLDEECENDRSPSPSPIGPPQAQNGRPWPPRASTITDDSDSSSDQSNSIPSEDDLTADDSRPAAGSSQTTSIVPMVEMLNLRDDGHLGEYESDDESTIVPDNRSVTEHQVIDLTNEGNGSGENNSESQLNSTQLSSDNRHDSPLFVDDGGYAPSYTPSLTPGNQDGRNSWEIRTNETTRSAERSGSESSLFLSSVPSFLNQTPSNAPTHRQSSPGGATETIDLTGPDDLVDTFLPSDILNSSPDSRKRSHIKVEEDDVSTDAPNSSKRVRTISPERLAHT</sequence>
<organism evidence="2 3">
    <name type="scientific">Trichoderma asperellum (strain ATCC 204424 / CBS 433.97 / NBRC 101777)</name>
    <dbReference type="NCBI Taxonomy" id="1042311"/>
    <lineage>
        <taxon>Eukaryota</taxon>
        <taxon>Fungi</taxon>
        <taxon>Dikarya</taxon>
        <taxon>Ascomycota</taxon>
        <taxon>Pezizomycotina</taxon>
        <taxon>Sordariomycetes</taxon>
        <taxon>Hypocreomycetidae</taxon>
        <taxon>Hypocreales</taxon>
        <taxon>Hypocreaceae</taxon>
        <taxon>Trichoderma</taxon>
    </lineage>
</organism>
<feature type="region of interest" description="Disordered" evidence="1">
    <location>
        <begin position="500"/>
        <end position="572"/>
    </location>
</feature>
<dbReference type="OrthoDB" id="3439669at2759"/>
<dbReference type="EMBL" id="KZ679258">
    <property type="protein sequence ID" value="PTB44267.1"/>
    <property type="molecule type" value="Genomic_DNA"/>
</dbReference>
<feature type="compositionally biased region" description="Polar residues" evidence="1">
    <location>
        <begin position="697"/>
        <end position="712"/>
    </location>
</feature>
<name>A0A2T3ZHI5_TRIA4</name>
<feature type="region of interest" description="Disordered" evidence="1">
    <location>
        <begin position="694"/>
        <end position="777"/>
    </location>
</feature>
<feature type="region of interest" description="Disordered" evidence="1">
    <location>
        <begin position="611"/>
        <end position="667"/>
    </location>
</feature>
<keyword evidence="3" id="KW-1185">Reference proteome</keyword>
<gene>
    <name evidence="2" type="ORF">M441DRAFT_44353</name>
</gene>
<accession>A0A2T3ZHI5</accession>
<dbReference type="STRING" id="1042311.A0A2T3ZHI5"/>
<feature type="compositionally biased region" description="Polar residues" evidence="1">
    <location>
        <begin position="38"/>
        <end position="56"/>
    </location>
</feature>
<evidence type="ECO:0000313" key="3">
    <source>
        <dbReference type="Proteomes" id="UP000240493"/>
    </source>
</evidence>
<feature type="compositionally biased region" description="Polar residues" evidence="1">
    <location>
        <begin position="652"/>
        <end position="664"/>
    </location>
</feature>
<reference evidence="2 3" key="1">
    <citation type="submission" date="2016-07" db="EMBL/GenBank/DDBJ databases">
        <title>Multiple horizontal gene transfer events from other fungi enriched the ability of initially mycotrophic Trichoderma (Ascomycota) to feed on dead plant biomass.</title>
        <authorList>
            <consortium name="DOE Joint Genome Institute"/>
            <person name="Aerts A."/>
            <person name="Atanasova L."/>
            <person name="Chenthamara K."/>
            <person name="Zhang J."/>
            <person name="Grujic M."/>
            <person name="Henrissat B."/>
            <person name="Kuo A."/>
            <person name="Salamov A."/>
            <person name="Lipzen A."/>
            <person name="Labutti K."/>
            <person name="Barry K."/>
            <person name="Miao Y."/>
            <person name="Rahimi M.J."/>
            <person name="Shen Q."/>
            <person name="Grigoriev I.V."/>
            <person name="Kubicek C.P."/>
            <person name="Druzhinina I.S."/>
        </authorList>
    </citation>
    <scope>NUCLEOTIDE SEQUENCE [LARGE SCALE GENOMIC DNA]</scope>
    <source>
        <strain evidence="2 3">CBS 433.97</strain>
    </source>
</reference>
<feature type="region of interest" description="Disordered" evidence="1">
    <location>
        <begin position="583"/>
        <end position="602"/>
    </location>
</feature>
<protein>
    <submittedName>
        <fullName evidence="2">Uncharacterized protein</fullName>
    </submittedName>
</protein>
<feature type="compositionally biased region" description="Polar residues" evidence="1">
    <location>
        <begin position="1"/>
        <end position="25"/>
    </location>
</feature>
<feature type="region of interest" description="Disordered" evidence="1">
    <location>
        <begin position="1"/>
        <end position="83"/>
    </location>
</feature>
<proteinExistence type="predicted"/>
<evidence type="ECO:0000313" key="2">
    <source>
        <dbReference type="EMBL" id="PTB44267.1"/>
    </source>
</evidence>
<evidence type="ECO:0000256" key="1">
    <source>
        <dbReference type="SAM" id="MobiDB-lite"/>
    </source>
</evidence>
<dbReference type="Proteomes" id="UP000240493">
    <property type="component" value="Unassembled WGS sequence"/>
</dbReference>
<dbReference type="AlphaFoldDB" id="A0A2T3ZHI5"/>
<feature type="compositionally biased region" description="Low complexity" evidence="1">
    <location>
        <begin position="612"/>
        <end position="624"/>
    </location>
</feature>